<evidence type="ECO:0000256" key="2">
    <source>
        <dbReference type="ARBA" id="ARBA00022777"/>
    </source>
</evidence>
<evidence type="ECO:0000313" key="6">
    <source>
        <dbReference type="EMBL" id="GAA1641161.1"/>
    </source>
</evidence>
<dbReference type="Gene3D" id="1.10.10.10">
    <property type="entry name" value="Winged helix-like DNA-binding domain superfamily/Winged helix DNA-binding domain"/>
    <property type="match status" value="1"/>
</dbReference>
<keyword evidence="3" id="KW-0805">Transcription regulation</keyword>
<evidence type="ECO:0000256" key="4">
    <source>
        <dbReference type="ARBA" id="ARBA00023163"/>
    </source>
</evidence>
<accession>A0ABN2FE92</accession>
<keyword evidence="4" id="KW-0804">Transcription</keyword>
<keyword evidence="7" id="KW-1185">Reference proteome</keyword>
<proteinExistence type="predicted"/>
<dbReference type="InterPro" id="IPR003018">
    <property type="entry name" value="GAF"/>
</dbReference>
<protein>
    <submittedName>
        <fullName evidence="6">GAF and ANTAR domain-containing protein</fullName>
    </submittedName>
</protein>
<dbReference type="Gene3D" id="3.30.450.40">
    <property type="match status" value="1"/>
</dbReference>
<feature type="domain" description="ANTAR" evidence="5">
    <location>
        <begin position="162"/>
        <end position="223"/>
    </location>
</feature>
<evidence type="ECO:0000259" key="5">
    <source>
        <dbReference type="PROSITE" id="PS50921"/>
    </source>
</evidence>
<evidence type="ECO:0000256" key="3">
    <source>
        <dbReference type="ARBA" id="ARBA00023015"/>
    </source>
</evidence>
<dbReference type="Pfam" id="PF03861">
    <property type="entry name" value="ANTAR"/>
    <property type="match status" value="1"/>
</dbReference>
<dbReference type="PROSITE" id="PS50921">
    <property type="entry name" value="ANTAR"/>
    <property type="match status" value="1"/>
</dbReference>
<dbReference type="Proteomes" id="UP001501319">
    <property type="component" value="Unassembled WGS sequence"/>
</dbReference>
<dbReference type="PIRSF" id="PIRSF036625">
    <property type="entry name" value="GAF_ANTAR"/>
    <property type="match status" value="1"/>
</dbReference>
<gene>
    <name evidence="6" type="ORF">GCM10009744_33880</name>
</gene>
<dbReference type="InterPro" id="IPR012074">
    <property type="entry name" value="GAF_ANTAR"/>
</dbReference>
<dbReference type="InterPro" id="IPR011006">
    <property type="entry name" value="CheY-like_superfamily"/>
</dbReference>
<reference evidence="6 7" key="1">
    <citation type="journal article" date="2019" name="Int. J. Syst. Evol. Microbiol.">
        <title>The Global Catalogue of Microorganisms (GCM) 10K type strain sequencing project: providing services to taxonomists for standard genome sequencing and annotation.</title>
        <authorList>
            <consortium name="The Broad Institute Genomics Platform"/>
            <consortium name="The Broad Institute Genome Sequencing Center for Infectious Disease"/>
            <person name="Wu L."/>
            <person name="Ma J."/>
        </authorList>
    </citation>
    <scope>NUCLEOTIDE SEQUENCE [LARGE SCALE GENOMIC DNA]</scope>
    <source>
        <strain evidence="6 7">JCM 14306</strain>
    </source>
</reference>
<dbReference type="InterPro" id="IPR005561">
    <property type="entry name" value="ANTAR"/>
</dbReference>
<dbReference type="RefSeq" id="WP_344112471.1">
    <property type="nucleotide sequence ID" value="NZ_BAAANE010000005.1"/>
</dbReference>
<dbReference type="InterPro" id="IPR029016">
    <property type="entry name" value="GAF-like_dom_sf"/>
</dbReference>
<dbReference type="SMART" id="SM01012">
    <property type="entry name" value="ANTAR"/>
    <property type="match status" value="1"/>
</dbReference>
<dbReference type="EMBL" id="BAAANE010000005">
    <property type="protein sequence ID" value="GAA1641161.1"/>
    <property type="molecule type" value="Genomic_DNA"/>
</dbReference>
<name>A0ABN2FE92_9ACTN</name>
<dbReference type="Pfam" id="PF13185">
    <property type="entry name" value="GAF_2"/>
    <property type="match status" value="1"/>
</dbReference>
<dbReference type="SUPFAM" id="SSF55781">
    <property type="entry name" value="GAF domain-like"/>
    <property type="match status" value="1"/>
</dbReference>
<evidence type="ECO:0000256" key="1">
    <source>
        <dbReference type="ARBA" id="ARBA00022679"/>
    </source>
</evidence>
<sequence length="232" mass="24903">MQPTPLSDVADAMADVVASMQEPTKVEETLELITRSAAETIPGILEASISITTRGGEIQTLAPTGPRVARADHLQYELHEGPCLDAAIEESVVIVNDLASDPRWPDFGPKAAALGFGSQVAFQFRAEPHVRGALNLYADGPYGLDQDSIHLGSMFAGQIAVAMGWAKQEQTLTEALTTRNLIGQAVGIVMERYQLDSDRAFAFLVRLSQSANKKLRTVAATLVDTANEAAKR</sequence>
<comment type="caution">
    <text evidence="6">The sequence shown here is derived from an EMBL/GenBank/DDBJ whole genome shotgun (WGS) entry which is preliminary data.</text>
</comment>
<dbReference type="SUPFAM" id="SSF52172">
    <property type="entry name" value="CheY-like"/>
    <property type="match status" value="1"/>
</dbReference>
<organism evidence="6 7">
    <name type="scientific">Kribbella alba</name>
    <dbReference type="NCBI Taxonomy" id="190197"/>
    <lineage>
        <taxon>Bacteria</taxon>
        <taxon>Bacillati</taxon>
        <taxon>Actinomycetota</taxon>
        <taxon>Actinomycetes</taxon>
        <taxon>Propionibacteriales</taxon>
        <taxon>Kribbellaceae</taxon>
        <taxon>Kribbella</taxon>
    </lineage>
</organism>
<evidence type="ECO:0000313" key="7">
    <source>
        <dbReference type="Proteomes" id="UP001501319"/>
    </source>
</evidence>
<dbReference type="InterPro" id="IPR036388">
    <property type="entry name" value="WH-like_DNA-bd_sf"/>
</dbReference>
<keyword evidence="1" id="KW-0808">Transferase</keyword>
<keyword evidence="2" id="KW-0418">Kinase</keyword>